<comment type="caution">
    <text evidence="1">The sequence shown here is derived from an EMBL/GenBank/DDBJ whole genome shotgun (WGS) entry which is preliminary data.</text>
</comment>
<evidence type="ECO:0000313" key="2">
    <source>
        <dbReference type="Proteomes" id="UP001066276"/>
    </source>
</evidence>
<keyword evidence="2" id="KW-1185">Reference proteome</keyword>
<evidence type="ECO:0000313" key="1">
    <source>
        <dbReference type="EMBL" id="KAJ1218614.1"/>
    </source>
</evidence>
<protein>
    <submittedName>
        <fullName evidence="1">Uncharacterized protein</fullName>
    </submittedName>
</protein>
<sequence length="121" mass="12851">MLRHAQTRALYPVAYPLLYAVSRTPPAEIERVPALSLKLRPLPGVRSPPLGGIASPIVVASQYPLSRKAARTGVTHSAVTSPQNVYREGAAEGDRLQLLGGAGGCVTRPYPVKEAPLQGCR</sequence>
<name>A0AAV7WWX8_PLEWA</name>
<dbReference type="EMBL" id="JANPWB010000001">
    <property type="protein sequence ID" value="KAJ1218614.1"/>
    <property type="molecule type" value="Genomic_DNA"/>
</dbReference>
<gene>
    <name evidence="1" type="ORF">NDU88_006192</name>
</gene>
<organism evidence="1 2">
    <name type="scientific">Pleurodeles waltl</name>
    <name type="common">Iberian ribbed newt</name>
    <dbReference type="NCBI Taxonomy" id="8319"/>
    <lineage>
        <taxon>Eukaryota</taxon>
        <taxon>Metazoa</taxon>
        <taxon>Chordata</taxon>
        <taxon>Craniata</taxon>
        <taxon>Vertebrata</taxon>
        <taxon>Euteleostomi</taxon>
        <taxon>Amphibia</taxon>
        <taxon>Batrachia</taxon>
        <taxon>Caudata</taxon>
        <taxon>Salamandroidea</taxon>
        <taxon>Salamandridae</taxon>
        <taxon>Pleurodelinae</taxon>
        <taxon>Pleurodeles</taxon>
    </lineage>
</organism>
<reference evidence="1" key="1">
    <citation type="journal article" date="2022" name="bioRxiv">
        <title>Sequencing and chromosome-scale assembly of the giantPleurodeles waltlgenome.</title>
        <authorList>
            <person name="Brown T."/>
            <person name="Elewa A."/>
            <person name="Iarovenko S."/>
            <person name="Subramanian E."/>
            <person name="Araus A.J."/>
            <person name="Petzold A."/>
            <person name="Susuki M."/>
            <person name="Suzuki K.-i.T."/>
            <person name="Hayashi T."/>
            <person name="Toyoda A."/>
            <person name="Oliveira C."/>
            <person name="Osipova E."/>
            <person name="Leigh N.D."/>
            <person name="Simon A."/>
            <person name="Yun M.H."/>
        </authorList>
    </citation>
    <scope>NUCLEOTIDE SEQUENCE</scope>
    <source>
        <strain evidence="1">20211129_DDA</strain>
        <tissue evidence="1">Liver</tissue>
    </source>
</reference>
<accession>A0AAV7WWX8</accession>
<dbReference type="AlphaFoldDB" id="A0AAV7WWX8"/>
<proteinExistence type="predicted"/>
<dbReference type="Proteomes" id="UP001066276">
    <property type="component" value="Chromosome 1_1"/>
</dbReference>